<proteinExistence type="predicted"/>
<name>A0A0M9WNE9_RHORH</name>
<feature type="region of interest" description="Disordered" evidence="1">
    <location>
        <begin position="255"/>
        <end position="280"/>
    </location>
</feature>
<comment type="caution">
    <text evidence="3">The sequence shown here is derived from an EMBL/GenBank/DDBJ whole genome shotgun (WGS) entry which is preliminary data.</text>
</comment>
<dbReference type="EMBL" id="AZYO01000036">
    <property type="protein sequence ID" value="KOS55491.1"/>
    <property type="molecule type" value="Genomic_DNA"/>
</dbReference>
<evidence type="ECO:0000313" key="4">
    <source>
        <dbReference type="Proteomes" id="UP000037712"/>
    </source>
</evidence>
<accession>A0A0M9WNE9</accession>
<reference evidence="4" key="2">
    <citation type="submission" date="2015-01" db="EMBL/GenBank/DDBJ databases">
        <title>Draft genome sequence of potential hydrocarbon metabolising strain of Rhodococcus rhodochrous.</title>
        <authorList>
            <person name="Aggarwal R.K."/>
            <person name="Dawar C."/>
        </authorList>
    </citation>
    <scope>NUCLEOTIDE SEQUENCE [LARGE SCALE GENOMIC DNA]</scope>
    <source>
        <strain evidence="4">KG-21</strain>
    </source>
</reference>
<dbReference type="SUPFAM" id="SSF53335">
    <property type="entry name" value="S-adenosyl-L-methionine-dependent methyltransferases"/>
    <property type="match status" value="1"/>
</dbReference>
<feature type="domain" description="Methyltransferase" evidence="2">
    <location>
        <begin position="44"/>
        <end position="121"/>
    </location>
</feature>
<organism evidence="3 4">
    <name type="scientific">Rhodococcus rhodochrous KG-21</name>
    <dbReference type="NCBI Taxonomy" id="1441923"/>
    <lineage>
        <taxon>Bacteria</taxon>
        <taxon>Bacillati</taxon>
        <taxon>Actinomycetota</taxon>
        <taxon>Actinomycetes</taxon>
        <taxon>Mycobacteriales</taxon>
        <taxon>Nocardiaceae</taxon>
        <taxon>Rhodococcus</taxon>
    </lineage>
</organism>
<evidence type="ECO:0000313" key="3">
    <source>
        <dbReference type="EMBL" id="KOS55491.1"/>
    </source>
</evidence>
<dbReference type="RefSeq" id="WP_054373296.1">
    <property type="nucleotide sequence ID" value="NZ_AZYO01000036.1"/>
</dbReference>
<dbReference type="InterPro" id="IPR041698">
    <property type="entry name" value="Methyltransf_25"/>
</dbReference>
<sequence length="280" mass="30651">MTTTSIVEHPAEVIDIYLRVCADEDRFVAQSVAAFDTVGLNGPVLDCAVGTGFGTLRLLEADYPLVCSDGSVDMLRRFRLNCAEAGLSHDAVHARWEDLGRVFPAVFDMVMCRGNSLAYADTWDNDVPLEHDLDRLATHVAGMAGALRPGGALLVDLPATRPGAASTRLLEHRGSTTVGEPVTVVEQIHTDPTTRLRRWNVTMTVGTHTCQFSRSSYLIDLDTLRTVLRLCGFAAICTLPDLSPRDHYSTVVAIKERTRPDHPRHRTPVLTSASSLTTDR</sequence>
<dbReference type="Proteomes" id="UP000037712">
    <property type="component" value="Unassembled WGS sequence"/>
</dbReference>
<evidence type="ECO:0000256" key="1">
    <source>
        <dbReference type="SAM" id="MobiDB-lite"/>
    </source>
</evidence>
<dbReference type="Gene3D" id="3.40.50.150">
    <property type="entry name" value="Vaccinia Virus protein VP39"/>
    <property type="match status" value="1"/>
</dbReference>
<evidence type="ECO:0000259" key="2">
    <source>
        <dbReference type="Pfam" id="PF13649"/>
    </source>
</evidence>
<dbReference type="AlphaFoldDB" id="A0A0M9WNE9"/>
<feature type="compositionally biased region" description="Polar residues" evidence="1">
    <location>
        <begin position="269"/>
        <end position="280"/>
    </location>
</feature>
<gene>
    <name evidence="3" type="ORF">Z051_14490</name>
</gene>
<dbReference type="InterPro" id="IPR029063">
    <property type="entry name" value="SAM-dependent_MTases_sf"/>
</dbReference>
<dbReference type="PATRIC" id="fig|1441923.3.peg.3169"/>
<dbReference type="Pfam" id="PF13649">
    <property type="entry name" value="Methyltransf_25"/>
    <property type="match status" value="1"/>
</dbReference>
<reference evidence="3 4" key="1">
    <citation type="journal article" date="2015" name="Genome Announc.">
        <title>Draft Genome Sequence of Rhodococcus rhodochrous Strain KG-21, a Soil Isolate from Oil Fields of Krishna-Godavari Basin, India.</title>
        <authorList>
            <person name="Dawar C."/>
            <person name="Aggarwal R.K."/>
        </authorList>
    </citation>
    <scope>NUCLEOTIDE SEQUENCE [LARGE SCALE GENOMIC DNA]</scope>
    <source>
        <strain evidence="3 4">KG-21</strain>
    </source>
</reference>
<protein>
    <recommendedName>
        <fullName evidence="2">Methyltransferase domain-containing protein</fullName>
    </recommendedName>
</protein>